<protein>
    <submittedName>
        <fullName evidence="2">Uncharacterized protein</fullName>
    </submittedName>
</protein>
<sequence>MAQSLEGRPGIHGVDGALDTDGKQCYTQ</sequence>
<feature type="region of interest" description="Disordered" evidence="1">
    <location>
        <begin position="1"/>
        <end position="28"/>
    </location>
</feature>
<reference evidence="2" key="1">
    <citation type="journal article" date="2023" name="Mol. Biol. Evol.">
        <title>Third-Generation Sequencing Reveals the Adaptive Role of the Epigenome in Three Deep-Sea Polychaetes.</title>
        <authorList>
            <person name="Perez M."/>
            <person name="Aroh O."/>
            <person name="Sun Y."/>
            <person name="Lan Y."/>
            <person name="Juniper S.K."/>
            <person name="Young C.R."/>
            <person name="Angers B."/>
            <person name="Qian P.Y."/>
        </authorList>
    </citation>
    <scope>NUCLEOTIDE SEQUENCE</scope>
    <source>
        <strain evidence="2">R07B-5</strain>
    </source>
</reference>
<dbReference type="Proteomes" id="UP001209878">
    <property type="component" value="Unassembled WGS sequence"/>
</dbReference>
<proteinExistence type="predicted"/>
<evidence type="ECO:0000313" key="3">
    <source>
        <dbReference type="Proteomes" id="UP001209878"/>
    </source>
</evidence>
<gene>
    <name evidence="2" type="ORF">NP493_1006g00031</name>
</gene>
<keyword evidence="3" id="KW-1185">Reference proteome</keyword>
<comment type="caution">
    <text evidence="2">The sequence shown here is derived from an EMBL/GenBank/DDBJ whole genome shotgun (WGS) entry which is preliminary data.</text>
</comment>
<evidence type="ECO:0000256" key="1">
    <source>
        <dbReference type="SAM" id="MobiDB-lite"/>
    </source>
</evidence>
<dbReference type="EMBL" id="JAODUO010001004">
    <property type="protein sequence ID" value="KAK2171984.1"/>
    <property type="molecule type" value="Genomic_DNA"/>
</dbReference>
<dbReference type="AlphaFoldDB" id="A0AAD9NLW4"/>
<accession>A0AAD9NLW4</accession>
<organism evidence="2 3">
    <name type="scientific">Ridgeia piscesae</name>
    <name type="common">Tubeworm</name>
    <dbReference type="NCBI Taxonomy" id="27915"/>
    <lineage>
        <taxon>Eukaryota</taxon>
        <taxon>Metazoa</taxon>
        <taxon>Spiralia</taxon>
        <taxon>Lophotrochozoa</taxon>
        <taxon>Annelida</taxon>
        <taxon>Polychaeta</taxon>
        <taxon>Sedentaria</taxon>
        <taxon>Canalipalpata</taxon>
        <taxon>Sabellida</taxon>
        <taxon>Siboglinidae</taxon>
        <taxon>Ridgeia</taxon>
    </lineage>
</organism>
<name>A0AAD9NLW4_RIDPI</name>
<evidence type="ECO:0000313" key="2">
    <source>
        <dbReference type="EMBL" id="KAK2171984.1"/>
    </source>
</evidence>